<dbReference type="Proteomes" id="UP000474957">
    <property type="component" value="Unassembled WGS sequence"/>
</dbReference>
<dbReference type="InterPro" id="IPR018022">
    <property type="entry name" value="IPT"/>
</dbReference>
<dbReference type="HAMAP" id="MF_00185">
    <property type="entry name" value="IPP_trans"/>
    <property type="match status" value="1"/>
</dbReference>
<dbReference type="AlphaFoldDB" id="A0A6L5Z4A2"/>
<feature type="binding site" evidence="10">
    <location>
        <begin position="15"/>
        <end position="20"/>
    </location>
    <ligand>
        <name>substrate</name>
    </ligand>
</feature>
<reference evidence="14 15" key="1">
    <citation type="submission" date="2019-10" db="EMBL/GenBank/DDBJ databases">
        <title>Cognatihalovulum marinum gen. nov. sp. nov., a new member of the family Rhodobacteraceae isolated from deep seawater of the Northwest Indian Ocean.</title>
        <authorList>
            <person name="Ruan C."/>
            <person name="Wang J."/>
            <person name="Zheng X."/>
            <person name="Song L."/>
            <person name="Zhu Y."/>
            <person name="Huang Y."/>
            <person name="Lu Z."/>
            <person name="Du W."/>
            <person name="Huang L."/>
            <person name="Dai X."/>
        </authorList>
    </citation>
    <scope>NUCLEOTIDE SEQUENCE [LARGE SCALE GENOMIC DNA]</scope>
    <source>
        <strain evidence="14 15">2CG4</strain>
    </source>
</reference>
<evidence type="ECO:0000313" key="14">
    <source>
        <dbReference type="EMBL" id="MSU91411.1"/>
    </source>
</evidence>
<comment type="caution">
    <text evidence="14">The sequence shown here is derived from an EMBL/GenBank/DDBJ whole genome shotgun (WGS) entry which is preliminary data.</text>
</comment>
<dbReference type="EC" id="2.5.1.75" evidence="10"/>
<feature type="binding site" evidence="10">
    <location>
        <begin position="13"/>
        <end position="20"/>
    </location>
    <ligand>
        <name>ATP</name>
        <dbReference type="ChEBI" id="CHEBI:30616"/>
    </ligand>
</feature>
<evidence type="ECO:0000256" key="3">
    <source>
        <dbReference type="ARBA" id="ARBA00005842"/>
    </source>
</evidence>
<evidence type="ECO:0000256" key="7">
    <source>
        <dbReference type="ARBA" id="ARBA00022840"/>
    </source>
</evidence>
<dbReference type="NCBIfam" id="TIGR00174">
    <property type="entry name" value="miaA"/>
    <property type="match status" value="1"/>
</dbReference>
<evidence type="ECO:0000256" key="12">
    <source>
        <dbReference type="RuleBase" id="RU003784"/>
    </source>
</evidence>
<keyword evidence="7 10" id="KW-0067">ATP-binding</keyword>
<evidence type="ECO:0000256" key="6">
    <source>
        <dbReference type="ARBA" id="ARBA00022741"/>
    </source>
</evidence>
<evidence type="ECO:0000256" key="5">
    <source>
        <dbReference type="ARBA" id="ARBA00022694"/>
    </source>
</evidence>
<feature type="site" description="Interaction with substrate tRNA" evidence="10">
    <location>
        <position position="122"/>
    </location>
</feature>
<comment type="caution">
    <text evidence="10">Lacks conserved residue(s) required for the propagation of feature annotation.</text>
</comment>
<comment type="cofactor">
    <cofactor evidence="1 10">
        <name>Mg(2+)</name>
        <dbReference type="ChEBI" id="CHEBI:18420"/>
    </cofactor>
</comment>
<evidence type="ECO:0000256" key="8">
    <source>
        <dbReference type="ARBA" id="ARBA00022842"/>
    </source>
</evidence>
<comment type="function">
    <text evidence="2 10 12">Catalyzes the transfer of a dimethylallyl group onto the adenine at position 37 in tRNAs that read codons beginning with uridine, leading to the formation of N6-(dimethylallyl)adenosine (i(6)A).</text>
</comment>
<evidence type="ECO:0000256" key="10">
    <source>
        <dbReference type="HAMAP-Rule" id="MF_00185"/>
    </source>
</evidence>
<sequence length="305" mass="33473">MSTARCKPILIAGPTASGKSALALALAERIGATVVNADALQVYDAWRILTARPSPDEEGRTPHALYGHVPPETAYSVGAWLRELKPLVDAGTPLIIVGGTGLYLSALTRGLAPVPHTPPEIRAEGDRLREDRGLDAFRDYLRRHDPALHARLDLNNGMRLQRAWEVHRATGTPLSEWQKKTPEPMISKRNAVKLKLESDAGWLADRIEARFEAMIGGGALNEVAAAQDWWDEGLPASRALGAPELMAHLHGKLTLQEAVDRGVVATRQYAKRQRTWFRSNMHDWTPVEARSAADPDTADCIISML</sequence>
<evidence type="ECO:0000256" key="4">
    <source>
        <dbReference type="ARBA" id="ARBA00022679"/>
    </source>
</evidence>
<keyword evidence="6 10" id="KW-0547">Nucleotide-binding</keyword>
<evidence type="ECO:0000256" key="2">
    <source>
        <dbReference type="ARBA" id="ARBA00003213"/>
    </source>
</evidence>
<keyword evidence="5 10" id="KW-0819">tRNA processing</keyword>
<organism evidence="14 15">
    <name type="scientific">Halovulum marinum</name>
    <dbReference type="NCBI Taxonomy" id="2662447"/>
    <lineage>
        <taxon>Bacteria</taxon>
        <taxon>Pseudomonadati</taxon>
        <taxon>Pseudomonadota</taxon>
        <taxon>Alphaproteobacteria</taxon>
        <taxon>Rhodobacterales</taxon>
        <taxon>Paracoccaceae</taxon>
        <taxon>Halovulum</taxon>
    </lineage>
</organism>
<dbReference type="EMBL" id="WIND01000019">
    <property type="protein sequence ID" value="MSU91411.1"/>
    <property type="molecule type" value="Genomic_DNA"/>
</dbReference>
<comment type="subunit">
    <text evidence="10">Monomer.</text>
</comment>
<dbReference type="GO" id="GO:0005524">
    <property type="term" value="F:ATP binding"/>
    <property type="evidence" value="ECO:0007669"/>
    <property type="project" value="UniProtKB-UniRule"/>
</dbReference>
<dbReference type="RefSeq" id="WP_154448543.1">
    <property type="nucleotide sequence ID" value="NZ_WIND01000019.1"/>
</dbReference>
<dbReference type="SUPFAM" id="SSF52540">
    <property type="entry name" value="P-loop containing nucleoside triphosphate hydrolases"/>
    <property type="match status" value="1"/>
</dbReference>
<dbReference type="Pfam" id="PF01715">
    <property type="entry name" value="IPPT"/>
    <property type="match status" value="1"/>
</dbReference>
<proteinExistence type="inferred from homology"/>
<feature type="site" description="Interaction with substrate tRNA" evidence="10">
    <location>
        <position position="100"/>
    </location>
</feature>
<evidence type="ECO:0000256" key="11">
    <source>
        <dbReference type="RuleBase" id="RU003783"/>
    </source>
</evidence>
<evidence type="ECO:0000256" key="1">
    <source>
        <dbReference type="ARBA" id="ARBA00001946"/>
    </source>
</evidence>
<evidence type="ECO:0000256" key="13">
    <source>
        <dbReference type="RuleBase" id="RU003785"/>
    </source>
</evidence>
<keyword evidence="15" id="KW-1185">Reference proteome</keyword>
<dbReference type="PANTHER" id="PTHR11088:SF60">
    <property type="entry name" value="TRNA DIMETHYLALLYLTRANSFERASE"/>
    <property type="match status" value="1"/>
</dbReference>
<dbReference type="PANTHER" id="PTHR11088">
    <property type="entry name" value="TRNA DIMETHYLALLYLTRANSFERASE"/>
    <property type="match status" value="1"/>
</dbReference>
<keyword evidence="4 10" id="KW-0808">Transferase</keyword>
<dbReference type="Gene3D" id="3.40.50.300">
    <property type="entry name" value="P-loop containing nucleotide triphosphate hydrolases"/>
    <property type="match status" value="1"/>
</dbReference>
<dbReference type="GO" id="GO:0006400">
    <property type="term" value="P:tRNA modification"/>
    <property type="evidence" value="ECO:0007669"/>
    <property type="project" value="TreeGrafter"/>
</dbReference>
<accession>A0A6L5Z4A2</accession>
<gene>
    <name evidence="10 14" type="primary">miaA</name>
    <name evidence="14" type="ORF">GE300_17665</name>
</gene>
<dbReference type="InterPro" id="IPR027417">
    <property type="entry name" value="P-loop_NTPase"/>
</dbReference>
<comment type="catalytic activity">
    <reaction evidence="9 10 11">
        <text>adenosine(37) in tRNA + dimethylallyl diphosphate = N(6)-dimethylallyladenosine(37) in tRNA + diphosphate</text>
        <dbReference type="Rhea" id="RHEA:26482"/>
        <dbReference type="Rhea" id="RHEA-COMP:10162"/>
        <dbReference type="Rhea" id="RHEA-COMP:10375"/>
        <dbReference type="ChEBI" id="CHEBI:33019"/>
        <dbReference type="ChEBI" id="CHEBI:57623"/>
        <dbReference type="ChEBI" id="CHEBI:74411"/>
        <dbReference type="ChEBI" id="CHEBI:74415"/>
        <dbReference type="EC" id="2.5.1.75"/>
    </reaction>
</comment>
<evidence type="ECO:0000313" key="15">
    <source>
        <dbReference type="Proteomes" id="UP000474957"/>
    </source>
</evidence>
<dbReference type="InterPro" id="IPR039657">
    <property type="entry name" value="Dimethylallyltransferase"/>
</dbReference>
<keyword evidence="8 10" id="KW-0460">Magnesium</keyword>
<dbReference type="GO" id="GO:0052381">
    <property type="term" value="F:tRNA dimethylallyltransferase activity"/>
    <property type="evidence" value="ECO:0007669"/>
    <property type="project" value="UniProtKB-UniRule"/>
</dbReference>
<evidence type="ECO:0000256" key="9">
    <source>
        <dbReference type="ARBA" id="ARBA00049563"/>
    </source>
</evidence>
<protein>
    <recommendedName>
        <fullName evidence="10">tRNA dimethylallyltransferase</fullName>
        <ecNumber evidence="10">2.5.1.75</ecNumber>
    </recommendedName>
    <alternativeName>
        <fullName evidence="10">Dimethylallyl diphosphate:tRNA dimethylallyltransferase</fullName>
        <shortName evidence="10">DMAPP:tRNA dimethylallyltransferase</shortName>
        <shortName evidence="10">DMATase</shortName>
    </alternativeName>
    <alternativeName>
        <fullName evidence="10">Isopentenyl-diphosphate:tRNA isopentenyltransferase</fullName>
        <shortName evidence="10">IPP transferase</shortName>
        <shortName evidence="10">IPPT</shortName>
        <shortName evidence="10">IPTase</shortName>
    </alternativeName>
</protein>
<name>A0A6L5Z4A2_9RHOB</name>
<comment type="similarity">
    <text evidence="3 10 13">Belongs to the IPP transferase family.</text>
</comment>
<dbReference type="Gene3D" id="1.10.20.140">
    <property type="match status" value="1"/>
</dbReference>